<dbReference type="InterPro" id="IPR000683">
    <property type="entry name" value="Gfo/Idh/MocA-like_OxRdtase_N"/>
</dbReference>
<evidence type="ECO:0000313" key="3">
    <source>
        <dbReference type="EMBL" id="PPQ76466.1"/>
    </source>
</evidence>
<evidence type="ECO:0000259" key="2">
    <source>
        <dbReference type="Pfam" id="PF08635"/>
    </source>
</evidence>
<feature type="domain" description="Gfo/Idh/MocA-like oxidoreductase N-terminal" evidence="1">
    <location>
        <begin position="7"/>
        <end position="163"/>
    </location>
</feature>
<dbReference type="EMBL" id="NHTK01005569">
    <property type="protein sequence ID" value="PPQ76466.1"/>
    <property type="molecule type" value="Genomic_DNA"/>
</dbReference>
<dbReference type="InterPro" id="IPR052515">
    <property type="entry name" value="Gfo/Idh/MocA_Oxidoreductase"/>
</dbReference>
<dbReference type="Pfam" id="PF01408">
    <property type="entry name" value="GFO_IDH_MocA"/>
    <property type="match status" value="1"/>
</dbReference>
<dbReference type="Gene3D" id="3.40.50.720">
    <property type="entry name" value="NAD(P)-binding Rossmann-like Domain"/>
    <property type="match status" value="1"/>
</dbReference>
<dbReference type="STRING" id="181874.A0A409WDA5"/>
<reference evidence="3 4" key="1">
    <citation type="journal article" date="2018" name="Evol. Lett.">
        <title>Horizontal gene cluster transfer increased hallucinogenic mushroom diversity.</title>
        <authorList>
            <person name="Reynolds H.T."/>
            <person name="Vijayakumar V."/>
            <person name="Gluck-Thaler E."/>
            <person name="Korotkin H.B."/>
            <person name="Matheny P.B."/>
            <person name="Slot J.C."/>
        </authorList>
    </citation>
    <scope>NUCLEOTIDE SEQUENCE [LARGE SCALE GENOMIC DNA]</scope>
    <source>
        <strain evidence="3 4">2629</strain>
    </source>
</reference>
<evidence type="ECO:0008006" key="5">
    <source>
        <dbReference type="Google" id="ProtNLM"/>
    </source>
</evidence>
<dbReference type="PANTHER" id="PTHR43249">
    <property type="entry name" value="UDP-N-ACETYL-2-AMINO-2-DEOXY-D-GLUCURONATE OXIDASE"/>
    <property type="match status" value="1"/>
</dbReference>
<comment type="caution">
    <text evidence="3">The sequence shown here is derived from an EMBL/GenBank/DDBJ whole genome shotgun (WGS) entry which is preliminary data.</text>
</comment>
<evidence type="ECO:0000313" key="4">
    <source>
        <dbReference type="Proteomes" id="UP000284842"/>
    </source>
</evidence>
<evidence type="ECO:0000259" key="1">
    <source>
        <dbReference type="Pfam" id="PF01408"/>
    </source>
</evidence>
<accession>A0A409WDA5</accession>
<dbReference type="AlphaFoldDB" id="A0A409WDA5"/>
<dbReference type="GO" id="GO:0000166">
    <property type="term" value="F:nucleotide binding"/>
    <property type="evidence" value="ECO:0007669"/>
    <property type="project" value="InterPro"/>
</dbReference>
<dbReference type="OrthoDB" id="10250282at2759"/>
<dbReference type="InterPro" id="IPR036291">
    <property type="entry name" value="NAD(P)-bd_dom_sf"/>
</dbReference>
<dbReference type="InterPro" id="IPR013944">
    <property type="entry name" value="OxRdtase_put_C"/>
</dbReference>
<dbReference type="Gene3D" id="3.30.360.10">
    <property type="entry name" value="Dihydrodipicolinate Reductase, domain 2"/>
    <property type="match status" value="1"/>
</dbReference>
<dbReference type="Proteomes" id="UP000284842">
    <property type="component" value="Unassembled WGS sequence"/>
</dbReference>
<sequence>MTDAETFNVVFVGGGNVMFGSDEGPWNHSLRFERKLGERLRVVAVIDPNIARTSATIQKKLDPSSGVAHAYASTKVYKSFAEFCEQGLEPPRVFVIGSPPMFRGSTQPGRNIEKEIIEKYHGSKNIAIFVEKPVTTGPQEDIEDAYRVSRLITESRVLCSVGYMLRYLKAVRFMKEILETNNLHVMNTIARYACAYQSIAKLDWWDKSKSAGPIIEQGTHFCDLSRYFGGDVDIPSVRAHTVEWNDTPGRLSRQTIDESLIPPERRIPRVTSAHWRYKSGAVGSLTHVVALQGKTYACEFEIFADGYYLKLVNPYVAPRLYLRTPLEDEEQVFDFADDDPFYTEVDAFIDVVEGKATQDAISSTYEDGVKTYELTWAIRLASEESRA</sequence>
<dbReference type="SUPFAM" id="SSF55347">
    <property type="entry name" value="Glyceraldehyde-3-phosphate dehydrogenase-like, C-terminal domain"/>
    <property type="match status" value="1"/>
</dbReference>
<dbReference type="SUPFAM" id="SSF51735">
    <property type="entry name" value="NAD(P)-binding Rossmann-fold domains"/>
    <property type="match status" value="1"/>
</dbReference>
<proteinExistence type="predicted"/>
<dbReference type="Pfam" id="PF08635">
    <property type="entry name" value="ox_reductase_C"/>
    <property type="match status" value="1"/>
</dbReference>
<name>A0A409WDA5_9AGAR</name>
<feature type="domain" description="Oxidoreductase putative C-terminal" evidence="2">
    <location>
        <begin position="166"/>
        <end position="307"/>
    </location>
</feature>
<keyword evidence="4" id="KW-1185">Reference proteome</keyword>
<protein>
    <recommendedName>
        <fullName evidence="5">Gfo/Idh/MocA-like oxidoreductase N-terminal domain-containing protein</fullName>
    </recommendedName>
</protein>
<dbReference type="InParanoid" id="A0A409WDA5"/>
<gene>
    <name evidence="3" type="ORF">CVT24_013213</name>
</gene>
<dbReference type="PANTHER" id="PTHR43249:SF1">
    <property type="entry name" value="D-GLUCOSIDE 3-DEHYDROGENASE"/>
    <property type="match status" value="1"/>
</dbReference>
<organism evidence="3 4">
    <name type="scientific">Panaeolus cyanescens</name>
    <dbReference type="NCBI Taxonomy" id="181874"/>
    <lineage>
        <taxon>Eukaryota</taxon>
        <taxon>Fungi</taxon>
        <taxon>Dikarya</taxon>
        <taxon>Basidiomycota</taxon>
        <taxon>Agaricomycotina</taxon>
        <taxon>Agaricomycetes</taxon>
        <taxon>Agaricomycetidae</taxon>
        <taxon>Agaricales</taxon>
        <taxon>Agaricineae</taxon>
        <taxon>Galeropsidaceae</taxon>
        <taxon>Panaeolus</taxon>
    </lineage>
</organism>